<evidence type="ECO:0000313" key="2">
    <source>
        <dbReference type="EMBL" id="JAH12314.1"/>
    </source>
</evidence>
<sequence>MNTLYILSQFVWQHTVWAFPVCNGLKSSDQDGFFYKMQYVH</sequence>
<name>A0A0E9Q6G5_ANGAN</name>
<evidence type="ECO:0000256" key="1">
    <source>
        <dbReference type="SAM" id="SignalP"/>
    </source>
</evidence>
<reference evidence="2" key="2">
    <citation type="journal article" date="2015" name="Fish Shellfish Immunol.">
        <title>Early steps in the European eel (Anguilla anguilla)-Vibrio vulnificus interaction in the gills: Role of the RtxA13 toxin.</title>
        <authorList>
            <person name="Callol A."/>
            <person name="Pajuelo D."/>
            <person name="Ebbesson L."/>
            <person name="Teles M."/>
            <person name="MacKenzie S."/>
            <person name="Amaro C."/>
        </authorList>
    </citation>
    <scope>NUCLEOTIDE SEQUENCE</scope>
</reference>
<dbReference type="AlphaFoldDB" id="A0A0E9Q6G5"/>
<feature type="chain" id="PRO_5002430930" evidence="1">
    <location>
        <begin position="19"/>
        <end position="41"/>
    </location>
</feature>
<proteinExistence type="predicted"/>
<feature type="signal peptide" evidence="1">
    <location>
        <begin position="1"/>
        <end position="18"/>
    </location>
</feature>
<reference evidence="2" key="1">
    <citation type="submission" date="2014-11" db="EMBL/GenBank/DDBJ databases">
        <authorList>
            <person name="Amaro Gonzalez C."/>
        </authorList>
    </citation>
    <scope>NUCLEOTIDE SEQUENCE</scope>
</reference>
<protein>
    <submittedName>
        <fullName evidence="2">Uncharacterized protein</fullName>
    </submittedName>
</protein>
<dbReference type="EMBL" id="GBXM01096263">
    <property type="protein sequence ID" value="JAH12314.1"/>
    <property type="molecule type" value="Transcribed_RNA"/>
</dbReference>
<keyword evidence="1" id="KW-0732">Signal</keyword>
<accession>A0A0E9Q6G5</accession>
<organism evidence="2">
    <name type="scientific">Anguilla anguilla</name>
    <name type="common">European freshwater eel</name>
    <name type="synonym">Muraena anguilla</name>
    <dbReference type="NCBI Taxonomy" id="7936"/>
    <lineage>
        <taxon>Eukaryota</taxon>
        <taxon>Metazoa</taxon>
        <taxon>Chordata</taxon>
        <taxon>Craniata</taxon>
        <taxon>Vertebrata</taxon>
        <taxon>Euteleostomi</taxon>
        <taxon>Actinopterygii</taxon>
        <taxon>Neopterygii</taxon>
        <taxon>Teleostei</taxon>
        <taxon>Anguilliformes</taxon>
        <taxon>Anguillidae</taxon>
        <taxon>Anguilla</taxon>
    </lineage>
</organism>